<dbReference type="AlphaFoldDB" id="A0A0C2CZR1"/>
<organism evidence="1 2">
    <name type="scientific">Enhygromyxa salina</name>
    <dbReference type="NCBI Taxonomy" id="215803"/>
    <lineage>
        <taxon>Bacteria</taxon>
        <taxon>Pseudomonadati</taxon>
        <taxon>Myxococcota</taxon>
        <taxon>Polyangia</taxon>
        <taxon>Nannocystales</taxon>
        <taxon>Nannocystaceae</taxon>
        <taxon>Enhygromyxa</taxon>
    </lineage>
</organism>
<gene>
    <name evidence="1" type="ORF">DB30_08124</name>
</gene>
<proteinExistence type="predicted"/>
<dbReference type="EMBL" id="JMCC02000099">
    <property type="protein sequence ID" value="KIG13357.1"/>
    <property type="molecule type" value="Genomic_DNA"/>
</dbReference>
<evidence type="ECO:0000313" key="1">
    <source>
        <dbReference type="EMBL" id="KIG13357.1"/>
    </source>
</evidence>
<dbReference type="Proteomes" id="UP000031599">
    <property type="component" value="Unassembled WGS sequence"/>
</dbReference>
<accession>A0A0C2CZR1</accession>
<name>A0A0C2CZR1_9BACT</name>
<reference evidence="1 2" key="1">
    <citation type="submission" date="2014-12" db="EMBL/GenBank/DDBJ databases">
        <title>Genome assembly of Enhygromyxa salina DSM 15201.</title>
        <authorList>
            <person name="Sharma G."/>
            <person name="Subramanian S."/>
        </authorList>
    </citation>
    <scope>NUCLEOTIDE SEQUENCE [LARGE SCALE GENOMIC DNA]</scope>
    <source>
        <strain evidence="1 2">DSM 15201</strain>
    </source>
</reference>
<sequence length="52" mass="5516">MEIDAWPRMRAAMLIGVVDSAPSKAIACAVLGLSRSLLREPGHHGATARSMN</sequence>
<protein>
    <submittedName>
        <fullName evidence="1">Uncharacterized protein</fullName>
    </submittedName>
</protein>
<comment type="caution">
    <text evidence="1">The sequence shown here is derived from an EMBL/GenBank/DDBJ whole genome shotgun (WGS) entry which is preliminary data.</text>
</comment>
<evidence type="ECO:0000313" key="2">
    <source>
        <dbReference type="Proteomes" id="UP000031599"/>
    </source>
</evidence>